<dbReference type="Proteomes" id="UP000261640">
    <property type="component" value="Unplaced"/>
</dbReference>
<evidence type="ECO:0000313" key="1">
    <source>
        <dbReference type="Ensembl" id="ENSMAMP00000042017.1"/>
    </source>
</evidence>
<evidence type="ECO:0000313" key="2">
    <source>
        <dbReference type="Proteomes" id="UP000261640"/>
    </source>
</evidence>
<proteinExistence type="predicted"/>
<reference evidence="1" key="1">
    <citation type="submission" date="2025-08" db="UniProtKB">
        <authorList>
            <consortium name="Ensembl"/>
        </authorList>
    </citation>
    <scope>IDENTIFICATION</scope>
</reference>
<name>A0A7N8X054_9TELE</name>
<dbReference type="Ensembl" id="ENSMAMT00000039021.1">
    <property type="protein sequence ID" value="ENSMAMP00000042017.1"/>
    <property type="gene ID" value="ENSMAMG00000024598.1"/>
</dbReference>
<accession>A0A7N8X054</accession>
<keyword evidence="2" id="KW-1185">Reference proteome</keyword>
<sequence>MQLKDITAEDLKILLELVNISIHVTPEMNSLVCQKKKKTQNVASCLKFAKDHLDNLQHY</sequence>
<protein>
    <submittedName>
        <fullName evidence="1">Uncharacterized protein</fullName>
    </submittedName>
</protein>
<dbReference type="InParanoid" id="A0A7N8X054"/>
<reference evidence="1" key="2">
    <citation type="submission" date="2025-09" db="UniProtKB">
        <authorList>
            <consortium name="Ensembl"/>
        </authorList>
    </citation>
    <scope>IDENTIFICATION</scope>
</reference>
<dbReference type="AlphaFoldDB" id="A0A7N8X054"/>
<organism evidence="1 2">
    <name type="scientific">Mastacembelus armatus</name>
    <name type="common">zig-zag eel</name>
    <dbReference type="NCBI Taxonomy" id="205130"/>
    <lineage>
        <taxon>Eukaryota</taxon>
        <taxon>Metazoa</taxon>
        <taxon>Chordata</taxon>
        <taxon>Craniata</taxon>
        <taxon>Vertebrata</taxon>
        <taxon>Euteleostomi</taxon>
        <taxon>Actinopterygii</taxon>
        <taxon>Neopterygii</taxon>
        <taxon>Teleostei</taxon>
        <taxon>Neoteleostei</taxon>
        <taxon>Acanthomorphata</taxon>
        <taxon>Anabantaria</taxon>
        <taxon>Synbranchiformes</taxon>
        <taxon>Mastacembelidae</taxon>
        <taxon>Mastacembelus</taxon>
    </lineage>
</organism>